<dbReference type="AlphaFoldDB" id="A0AAV2P3B2"/>
<organism evidence="2 3">
    <name type="scientific">Lasius platythorax</name>
    <dbReference type="NCBI Taxonomy" id="488582"/>
    <lineage>
        <taxon>Eukaryota</taxon>
        <taxon>Metazoa</taxon>
        <taxon>Ecdysozoa</taxon>
        <taxon>Arthropoda</taxon>
        <taxon>Hexapoda</taxon>
        <taxon>Insecta</taxon>
        <taxon>Pterygota</taxon>
        <taxon>Neoptera</taxon>
        <taxon>Endopterygota</taxon>
        <taxon>Hymenoptera</taxon>
        <taxon>Apocrita</taxon>
        <taxon>Aculeata</taxon>
        <taxon>Formicoidea</taxon>
        <taxon>Formicidae</taxon>
        <taxon>Formicinae</taxon>
        <taxon>Lasius</taxon>
        <taxon>Lasius</taxon>
    </lineage>
</organism>
<dbReference type="Proteomes" id="UP001497644">
    <property type="component" value="Chromosome 6"/>
</dbReference>
<protein>
    <submittedName>
        <fullName evidence="2">Uncharacterized protein</fullName>
    </submittedName>
</protein>
<evidence type="ECO:0000313" key="2">
    <source>
        <dbReference type="EMBL" id="CAL1685635.1"/>
    </source>
</evidence>
<dbReference type="EMBL" id="OZ034829">
    <property type="protein sequence ID" value="CAL1685635.1"/>
    <property type="molecule type" value="Genomic_DNA"/>
</dbReference>
<accession>A0AAV2P3B2</accession>
<name>A0AAV2P3B2_9HYME</name>
<keyword evidence="1" id="KW-0732">Signal</keyword>
<evidence type="ECO:0000256" key="1">
    <source>
        <dbReference type="SAM" id="SignalP"/>
    </source>
</evidence>
<sequence length="193" mass="21352">MTAVCKLQYLLIICVYLQLSFSYGLSYKLPCNGVKIVTYGEPCQSPRYLPVTIEEPARPVTPVQNLPTPCAYKPLKLNYRVIVDKPIPYQSQATYPVSIQVPEVLPTESLEIVKPDPYRGKSYVYNTQTSSSPAYVPISTSYNFDLHVPSSPTPITELPTSKPVKLLTGLTSRIDRVLIPACEAPAKCACHVS</sequence>
<feature type="signal peptide" evidence="1">
    <location>
        <begin position="1"/>
        <end position="22"/>
    </location>
</feature>
<proteinExistence type="predicted"/>
<evidence type="ECO:0000313" key="3">
    <source>
        <dbReference type="Proteomes" id="UP001497644"/>
    </source>
</evidence>
<gene>
    <name evidence="2" type="ORF">LPLAT_LOCUS11079</name>
</gene>
<reference evidence="2" key="1">
    <citation type="submission" date="2024-04" db="EMBL/GenBank/DDBJ databases">
        <authorList>
            <consortium name="Molecular Ecology Group"/>
        </authorList>
    </citation>
    <scope>NUCLEOTIDE SEQUENCE</scope>
</reference>
<feature type="chain" id="PRO_5043752201" evidence="1">
    <location>
        <begin position="23"/>
        <end position="193"/>
    </location>
</feature>
<keyword evidence="3" id="KW-1185">Reference proteome</keyword>